<feature type="signal peptide" evidence="1">
    <location>
        <begin position="1"/>
        <end position="20"/>
    </location>
</feature>
<protein>
    <recommendedName>
        <fullName evidence="4">Lipoprotein</fullName>
    </recommendedName>
</protein>
<evidence type="ECO:0008006" key="4">
    <source>
        <dbReference type="Google" id="ProtNLM"/>
    </source>
</evidence>
<gene>
    <name evidence="2" type="ORF">GWC95_19005</name>
</gene>
<evidence type="ECO:0000313" key="3">
    <source>
        <dbReference type="Proteomes" id="UP000753802"/>
    </source>
</evidence>
<dbReference type="EMBL" id="JAACJS010000015">
    <property type="protein sequence ID" value="NCI52021.1"/>
    <property type="molecule type" value="Genomic_DNA"/>
</dbReference>
<name>A0ABW9ZXY3_9BACT</name>
<dbReference type="PROSITE" id="PS51257">
    <property type="entry name" value="PROKAR_LIPOPROTEIN"/>
    <property type="match status" value="1"/>
</dbReference>
<proteinExistence type="predicted"/>
<sequence>MKVLGLFCISILLFSCSSSASKAPAPSKGTLYLQSYIVGGLRIGWLWLGDDGTFVRDPKFGVDPVNTAMEKEHNAANAGTYTKNGNVIAVTYYSGKKENWAMEYDKGKLNTIDGWFVAPQTGLPANYKLEGKFSANFHIGYVSKQQTYTFNNDGTLTLSGQATINTGAAGATASGSAQKGTYVIKGNTINIRMANGDNSIAVIGFLPGAKPAIIINNAMFK</sequence>
<keyword evidence="3" id="KW-1185">Reference proteome</keyword>
<accession>A0ABW9ZXY3</accession>
<reference evidence="2 3" key="1">
    <citation type="submission" date="2020-01" db="EMBL/GenBank/DDBJ databases">
        <title>Genome analysis.</title>
        <authorList>
            <person name="Wu S."/>
            <person name="Wang G."/>
        </authorList>
    </citation>
    <scope>NUCLEOTIDE SEQUENCE [LARGE SCALE GENOMIC DNA]</scope>
    <source>
        <strain evidence="2 3">SYL130</strain>
    </source>
</reference>
<comment type="caution">
    <text evidence="2">The sequence shown here is derived from an EMBL/GenBank/DDBJ whole genome shotgun (WGS) entry which is preliminary data.</text>
</comment>
<dbReference type="Proteomes" id="UP000753802">
    <property type="component" value="Unassembled WGS sequence"/>
</dbReference>
<dbReference type="RefSeq" id="WP_161820281.1">
    <property type="nucleotide sequence ID" value="NZ_JAACJS010000015.1"/>
</dbReference>
<feature type="chain" id="PRO_5045578361" description="Lipoprotein" evidence="1">
    <location>
        <begin position="21"/>
        <end position="221"/>
    </location>
</feature>
<keyword evidence="1" id="KW-0732">Signal</keyword>
<organism evidence="2 3">
    <name type="scientific">Sediminibacterium roseum</name>
    <dbReference type="NCBI Taxonomy" id="1978412"/>
    <lineage>
        <taxon>Bacteria</taxon>
        <taxon>Pseudomonadati</taxon>
        <taxon>Bacteroidota</taxon>
        <taxon>Chitinophagia</taxon>
        <taxon>Chitinophagales</taxon>
        <taxon>Chitinophagaceae</taxon>
        <taxon>Sediminibacterium</taxon>
    </lineage>
</organism>
<evidence type="ECO:0000256" key="1">
    <source>
        <dbReference type="SAM" id="SignalP"/>
    </source>
</evidence>
<evidence type="ECO:0000313" key="2">
    <source>
        <dbReference type="EMBL" id="NCI52021.1"/>
    </source>
</evidence>